<gene>
    <name evidence="1" type="ORF">S03H2_65844</name>
</gene>
<accession>X1J5P9</accession>
<reference evidence="1" key="1">
    <citation type="journal article" date="2014" name="Front. Microbiol.">
        <title>High frequency of phylogenetically diverse reductive dehalogenase-homologous genes in deep subseafloor sedimentary metagenomes.</title>
        <authorList>
            <person name="Kawai M."/>
            <person name="Futagami T."/>
            <person name="Toyoda A."/>
            <person name="Takaki Y."/>
            <person name="Nishi S."/>
            <person name="Hori S."/>
            <person name="Arai W."/>
            <person name="Tsubouchi T."/>
            <person name="Morono Y."/>
            <person name="Uchiyama I."/>
            <person name="Ito T."/>
            <person name="Fujiyama A."/>
            <person name="Inagaki F."/>
            <person name="Takami H."/>
        </authorList>
    </citation>
    <scope>NUCLEOTIDE SEQUENCE</scope>
    <source>
        <strain evidence="1">Expedition CK06-06</strain>
    </source>
</reference>
<proteinExistence type="predicted"/>
<evidence type="ECO:0008006" key="2">
    <source>
        <dbReference type="Google" id="ProtNLM"/>
    </source>
</evidence>
<sequence>MGVNIKKKAVGMTDINKCSVYRYENVAIPNNDWTAILWTSELFDLNTMHSQISNTERIEIKKSGYYLIKAEVAWGSNATGTRGLLIANSVTGELARAYCVPGGIGNPTIAVEKVVHQYAGEHVLVQAWQNSGDDLLVLGTLVYCYFEVIFLSEG</sequence>
<dbReference type="EMBL" id="BARU01042929">
    <property type="protein sequence ID" value="GAH76850.1"/>
    <property type="molecule type" value="Genomic_DNA"/>
</dbReference>
<name>X1J5P9_9ZZZZ</name>
<dbReference type="AlphaFoldDB" id="X1J5P9"/>
<evidence type="ECO:0000313" key="1">
    <source>
        <dbReference type="EMBL" id="GAH76850.1"/>
    </source>
</evidence>
<organism evidence="1">
    <name type="scientific">marine sediment metagenome</name>
    <dbReference type="NCBI Taxonomy" id="412755"/>
    <lineage>
        <taxon>unclassified sequences</taxon>
        <taxon>metagenomes</taxon>
        <taxon>ecological metagenomes</taxon>
    </lineage>
</organism>
<protein>
    <recommendedName>
        <fullName evidence="2">TNF family profile domain-containing protein</fullName>
    </recommendedName>
</protein>
<comment type="caution">
    <text evidence="1">The sequence shown here is derived from an EMBL/GenBank/DDBJ whole genome shotgun (WGS) entry which is preliminary data.</text>
</comment>